<dbReference type="SUPFAM" id="SSF46785">
    <property type="entry name" value="Winged helix' DNA-binding domain"/>
    <property type="match status" value="1"/>
</dbReference>
<name>A0A0F0VXV9_PLUGE</name>
<dbReference type="InterPro" id="IPR036390">
    <property type="entry name" value="WH_DNA-bd_sf"/>
</dbReference>
<dbReference type="EMBL" id="LDZF01000002">
    <property type="protein sequence ID" value="KMK16033.1"/>
    <property type="molecule type" value="Genomic_DNA"/>
</dbReference>
<evidence type="ECO:0000313" key="4">
    <source>
        <dbReference type="Proteomes" id="UP000036196"/>
    </source>
</evidence>
<organism evidence="3 4">
    <name type="scientific">Pluralibacter gergoviae</name>
    <name type="common">Enterobacter gergoviae</name>
    <dbReference type="NCBI Taxonomy" id="61647"/>
    <lineage>
        <taxon>Bacteria</taxon>
        <taxon>Pseudomonadati</taxon>
        <taxon>Pseudomonadota</taxon>
        <taxon>Gammaproteobacteria</taxon>
        <taxon>Enterobacterales</taxon>
        <taxon>Enterobacteriaceae</taxon>
        <taxon>Pluralibacter</taxon>
    </lineage>
</organism>
<dbReference type="PATRIC" id="fig|61647.13.peg.4893"/>
<dbReference type="PANTHER" id="PTHR33164:SF95">
    <property type="entry name" value="TRANSCRIPTIONAL REGULATOR"/>
    <property type="match status" value="1"/>
</dbReference>
<dbReference type="AlphaFoldDB" id="A0A0F0VXV9"/>
<accession>A0A0F0VXV9</accession>
<dbReference type="SMART" id="SM00347">
    <property type="entry name" value="HTH_MARR"/>
    <property type="match status" value="1"/>
</dbReference>
<reference evidence="2" key="2">
    <citation type="submission" date="2024-02" db="EMBL/GenBank/DDBJ databases">
        <authorList>
            <consortium name="Clinical and Environmental Microbiology Branch: Whole genome sequencing antimicrobial resistance pathogens in the healthcare setting"/>
        </authorList>
    </citation>
    <scope>NUCLEOTIDE SEQUENCE</scope>
    <source>
        <strain evidence="2">2021DK-00143</strain>
    </source>
</reference>
<dbReference type="EMBL" id="ABLOKC030000017">
    <property type="protein sequence ID" value="EML1472401.1"/>
    <property type="molecule type" value="Genomic_DNA"/>
</dbReference>
<reference evidence="3 4" key="1">
    <citation type="submission" date="2015-05" db="EMBL/GenBank/DDBJ databases">
        <title>Genome sequences of Pluralibacter gergoviae.</title>
        <authorList>
            <person name="Greninger A.L."/>
            <person name="Miller S."/>
        </authorList>
    </citation>
    <scope>NUCLEOTIDE SEQUENCE [LARGE SCALE GENOMIC DNA]</scope>
    <source>
        <strain evidence="3 4">JS81F13</strain>
    </source>
</reference>
<dbReference type="PROSITE" id="PS50995">
    <property type="entry name" value="HTH_MARR_2"/>
    <property type="match status" value="1"/>
</dbReference>
<evidence type="ECO:0000313" key="3">
    <source>
        <dbReference type="EMBL" id="KMK16033.1"/>
    </source>
</evidence>
<proteinExistence type="predicted"/>
<protein>
    <submittedName>
        <fullName evidence="2">MarR family transcriptional regulator</fullName>
    </submittedName>
</protein>
<dbReference type="RefSeq" id="WP_045287922.1">
    <property type="nucleotide sequence ID" value="NZ_CACVCI010000001.1"/>
</dbReference>
<evidence type="ECO:0000259" key="1">
    <source>
        <dbReference type="PROSITE" id="PS50995"/>
    </source>
</evidence>
<dbReference type="InterPro" id="IPR039422">
    <property type="entry name" value="MarR/SlyA-like"/>
</dbReference>
<comment type="caution">
    <text evidence="3">The sequence shown here is derived from an EMBL/GenBank/DDBJ whole genome shotgun (WGS) entry which is preliminary data.</text>
</comment>
<feature type="domain" description="HTH marR-type" evidence="1">
    <location>
        <begin position="10"/>
        <end position="143"/>
    </location>
</feature>
<dbReference type="InterPro" id="IPR000835">
    <property type="entry name" value="HTH_MarR-typ"/>
</dbReference>
<dbReference type="Gene3D" id="1.10.10.10">
    <property type="entry name" value="Winged helix-like DNA-binding domain superfamily/Winged helix DNA-binding domain"/>
    <property type="match status" value="1"/>
</dbReference>
<dbReference type="PANTHER" id="PTHR33164">
    <property type="entry name" value="TRANSCRIPTIONAL REGULATOR, MARR FAMILY"/>
    <property type="match status" value="1"/>
</dbReference>
<sequence length="144" mass="16330">MKQNSAPRLPSGELYLMTDIVRERERALNEKLASSGLSLPEWRILRIIHSYSEAIPMSIVIEHSQSDRSTIGRTVEKLVNKGWVEKLPAPNDKRAFLIRRLDAVAEIYRKAYDVVTKHDTGMLGKLSADERALLTECLIKLSEA</sequence>
<dbReference type="InterPro" id="IPR036388">
    <property type="entry name" value="WH-like_DNA-bd_sf"/>
</dbReference>
<evidence type="ECO:0000313" key="2">
    <source>
        <dbReference type="EMBL" id="EML1472401.1"/>
    </source>
</evidence>
<dbReference type="Proteomes" id="UP000036196">
    <property type="component" value="Unassembled WGS sequence"/>
</dbReference>
<gene>
    <name evidence="3" type="ORF">ABW06_02060</name>
    <name evidence="2" type="ORF">QEG54_003151</name>
</gene>
<dbReference type="PRINTS" id="PR00598">
    <property type="entry name" value="HTHMARR"/>
</dbReference>
<dbReference type="GO" id="GO:0006950">
    <property type="term" value="P:response to stress"/>
    <property type="evidence" value="ECO:0007669"/>
    <property type="project" value="TreeGrafter"/>
</dbReference>
<dbReference type="GO" id="GO:0003700">
    <property type="term" value="F:DNA-binding transcription factor activity"/>
    <property type="evidence" value="ECO:0007669"/>
    <property type="project" value="InterPro"/>
</dbReference>
<keyword evidence="4" id="KW-1185">Reference proteome</keyword>
<dbReference type="Pfam" id="PF01047">
    <property type="entry name" value="MarR"/>
    <property type="match status" value="1"/>
</dbReference>